<dbReference type="PANTHER" id="PTHR37806">
    <property type="entry name" value="LMO0724 PROTEIN"/>
    <property type="match status" value="1"/>
</dbReference>
<comment type="caution">
    <text evidence="3">The sequence shown here is derived from an EMBL/GenBank/DDBJ whole genome shotgun (WGS) entry which is preliminary data.</text>
</comment>
<dbReference type="Pfam" id="PF13529">
    <property type="entry name" value="Peptidase_C39_2"/>
    <property type="match status" value="1"/>
</dbReference>
<evidence type="ECO:0000313" key="4">
    <source>
        <dbReference type="Proteomes" id="UP001597497"/>
    </source>
</evidence>
<sequence length="277" mass="30941">MKWFKIAKGFSISLLIASLMFTSSVFTAILYAKIKYRPADSHAVSGYDPASGTDQAADKPEQNQTEGEETKVNPAAMLEAPLIQQYPELPRGCEITTLTMLLQFSGVEKGKMELVEELPWDHTPIQWGDQGQITYWGHPNEGFVGDITLGSPGFGVYHKPIATLLSTYQSETVDLTGKAFSEIEASISNGIPVMVWTTVNYKVPVNWMEWDSPQGKVKTTTKEHTVLVVGYDEEHVYVNDPLKKQKQLKINKQQFVSSWEAMGKQAVTYREANRKGS</sequence>
<dbReference type="RefSeq" id="WP_379927581.1">
    <property type="nucleotide sequence ID" value="NZ_JBHUMM010000001.1"/>
</dbReference>
<dbReference type="InterPro" id="IPR039564">
    <property type="entry name" value="Peptidase_C39-like"/>
</dbReference>
<organism evidence="3 4">
    <name type="scientific">Marinicrinis sediminis</name>
    <dbReference type="NCBI Taxonomy" id="1652465"/>
    <lineage>
        <taxon>Bacteria</taxon>
        <taxon>Bacillati</taxon>
        <taxon>Bacillota</taxon>
        <taxon>Bacilli</taxon>
        <taxon>Bacillales</taxon>
        <taxon>Paenibacillaceae</taxon>
    </lineage>
</organism>
<dbReference type="InterPro" id="IPR016997">
    <property type="entry name" value="UCP032442"/>
</dbReference>
<feature type="region of interest" description="Disordered" evidence="1">
    <location>
        <begin position="45"/>
        <end position="71"/>
    </location>
</feature>
<name>A0ABW5R5K5_9BACL</name>
<evidence type="ECO:0000313" key="3">
    <source>
        <dbReference type="EMBL" id="MFD2670246.1"/>
    </source>
</evidence>
<keyword evidence="4" id="KW-1185">Reference proteome</keyword>
<evidence type="ECO:0000256" key="1">
    <source>
        <dbReference type="SAM" id="MobiDB-lite"/>
    </source>
</evidence>
<dbReference type="PIRSF" id="PIRSF032442">
    <property type="entry name" value="UCP032442"/>
    <property type="match status" value="1"/>
</dbReference>
<feature type="domain" description="Peptidase C39-like" evidence="2">
    <location>
        <begin position="78"/>
        <end position="241"/>
    </location>
</feature>
<reference evidence="4" key="1">
    <citation type="journal article" date="2019" name="Int. J. Syst. Evol. Microbiol.">
        <title>The Global Catalogue of Microorganisms (GCM) 10K type strain sequencing project: providing services to taxonomists for standard genome sequencing and annotation.</title>
        <authorList>
            <consortium name="The Broad Institute Genomics Platform"/>
            <consortium name="The Broad Institute Genome Sequencing Center for Infectious Disease"/>
            <person name="Wu L."/>
            <person name="Ma J."/>
        </authorList>
    </citation>
    <scope>NUCLEOTIDE SEQUENCE [LARGE SCALE GENOMIC DNA]</scope>
    <source>
        <strain evidence="4">KCTC 33676</strain>
    </source>
</reference>
<protein>
    <submittedName>
        <fullName evidence="3">C39 family peptidase</fullName>
    </submittedName>
</protein>
<gene>
    <name evidence="3" type="ORF">ACFSUC_01335</name>
</gene>
<dbReference type="Proteomes" id="UP001597497">
    <property type="component" value="Unassembled WGS sequence"/>
</dbReference>
<dbReference type="EMBL" id="JBHUMM010000001">
    <property type="protein sequence ID" value="MFD2670246.1"/>
    <property type="molecule type" value="Genomic_DNA"/>
</dbReference>
<proteinExistence type="predicted"/>
<dbReference type="PANTHER" id="PTHR37806:SF1">
    <property type="entry name" value="PEPTIDASE C39-LIKE DOMAIN-CONTAINING PROTEIN"/>
    <property type="match status" value="1"/>
</dbReference>
<accession>A0ABW5R5K5</accession>
<dbReference type="Gene3D" id="3.90.70.10">
    <property type="entry name" value="Cysteine proteinases"/>
    <property type="match status" value="1"/>
</dbReference>
<evidence type="ECO:0000259" key="2">
    <source>
        <dbReference type="Pfam" id="PF13529"/>
    </source>
</evidence>